<evidence type="ECO:0008006" key="4">
    <source>
        <dbReference type="Google" id="ProtNLM"/>
    </source>
</evidence>
<sequence>MKKILTLLFTAFCIILMLSCDTDIDDADNNYIILELMSDEDLTFSNRSFTVNLYGGNDSIANPSAVQLASNNFEAQNFPFEIRLEIPADPYAPIQNLEDNNNARFYVEIEWDSDNNGQLCQGDIDLDYRIQNVELININRRDPQEVFLSTIPQTIPCE</sequence>
<evidence type="ECO:0000256" key="1">
    <source>
        <dbReference type="SAM" id="SignalP"/>
    </source>
</evidence>
<dbReference type="PROSITE" id="PS51257">
    <property type="entry name" value="PROKAR_LIPOPROTEIN"/>
    <property type="match status" value="1"/>
</dbReference>
<dbReference type="RefSeq" id="WP_311485698.1">
    <property type="nucleotide sequence ID" value="NZ_JAVRHP010000137.1"/>
</dbReference>
<name>A0ABU3CZB2_9FLAO</name>
<protein>
    <recommendedName>
        <fullName evidence="4">Lipoprotein</fullName>
    </recommendedName>
</protein>
<keyword evidence="3" id="KW-1185">Reference proteome</keyword>
<organism evidence="2 3">
    <name type="scientific">Autumnicola edwardsiae</name>
    <dbReference type="NCBI Taxonomy" id="3075594"/>
    <lineage>
        <taxon>Bacteria</taxon>
        <taxon>Pseudomonadati</taxon>
        <taxon>Bacteroidota</taxon>
        <taxon>Flavobacteriia</taxon>
        <taxon>Flavobacteriales</taxon>
        <taxon>Flavobacteriaceae</taxon>
        <taxon>Autumnicola</taxon>
    </lineage>
</organism>
<gene>
    <name evidence="2" type="ORF">RM529_15695</name>
</gene>
<feature type="chain" id="PRO_5046550670" description="Lipoprotein" evidence="1">
    <location>
        <begin position="23"/>
        <end position="158"/>
    </location>
</feature>
<reference evidence="2 3" key="1">
    <citation type="submission" date="2023-09" db="EMBL/GenBank/DDBJ databases">
        <authorList>
            <person name="Rey-Velasco X."/>
        </authorList>
    </citation>
    <scope>NUCLEOTIDE SEQUENCE [LARGE SCALE GENOMIC DNA]</scope>
    <source>
        <strain evidence="2 3">F297</strain>
    </source>
</reference>
<feature type="signal peptide" evidence="1">
    <location>
        <begin position="1"/>
        <end position="22"/>
    </location>
</feature>
<evidence type="ECO:0000313" key="3">
    <source>
        <dbReference type="Proteomes" id="UP001248819"/>
    </source>
</evidence>
<accession>A0ABU3CZB2</accession>
<proteinExistence type="predicted"/>
<comment type="caution">
    <text evidence="2">The sequence shown here is derived from an EMBL/GenBank/DDBJ whole genome shotgun (WGS) entry which is preliminary data.</text>
</comment>
<dbReference type="EMBL" id="JAVRHP010000137">
    <property type="protein sequence ID" value="MDT0651598.1"/>
    <property type="molecule type" value="Genomic_DNA"/>
</dbReference>
<evidence type="ECO:0000313" key="2">
    <source>
        <dbReference type="EMBL" id="MDT0651598.1"/>
    </source>
</evidence>
<dbReference type="Proteomes" id="UP001248819">
    <property type="component" value="Unassembled WGS sequence"/>
</dbReference>
<keyword evidence="1" id="KW-0732">Signal</keyword>